<evidence type="ECO:0000313" key="2">
    <source>
        <dbReference type="Proteomes" id="UP001189429"/>
    </source>
</evidence>
<accession>A0ABN9QGB4</accession>
<sequence>MSSPGAEAAPGPLCAALLPHASTPSFCTYQYDGGVCRQGIEGHVKLIRSLIQVNSTMSFKKDAWLQALKEVAKHKPLVFRSKGEMSAWQAELHKRLKTMCRHASQCMIKDTPPKWFKALALPKPVKNAEPGDGADG</sequence>
<protein>
    <submittedName>
        <fullName evidence="1">Uncharacterized protein</fullName>
    </submittedName>
</protein>
<dbReference type="EMBL" id="CAUYUJ010003365">
    <property type="protein sequence ID" value="CAK0805024.1"/>
    <property type="molecule type" value="Genomic_DNA"/>
</dbReference>
<keyword evidence="2" id="KW-1185">Reference proteome</keyword>
<dbReference type="Proteomes" id="UP001189429">
    <property type="component" value="Unassembled WGS sequence"/>
</dbReference>
<feature type="non-terminal residue" evidence="1">
    <location>
        <position position="136"/>
    </location>
</feature>
<organism evidence="1 2">
    <name type="scientific">Prorocentrum cordatum</name>
    <dbReference type="NCBI Taxonomy" id="2364126"/>
    <lineage>
        <taxon>Eukaryota</taxon>
        <taxon>Sar</taxon>
        <taxon>Alveolata</taxon>
        <taxon>Dinophyceae</taxon>
        <taxon>Prorocentrales</taxon>
        <taxon>Prorocentraceae</taxon>
        <taxon>Prorocentrum</taxon>
    </lineage>
</organism>
<evidence type="ECO:0000313" key="1">
    <source>
        <dbReference type="EMBL" id="CAK0805024.1"/>
    </source>
</evidence>
<name>A0ABN9QGB4_9DINO</name>
<gene>
    <name evidence="1" type="ORF">PCOR1329_LOCUS11677</name>
</gene>
<comment type="caution">
    <text evidence="1">The sequence shown here is derived from an EMBL/GenBank/DDBJ whole genome shotgun (WGS) entry which is preliminary data.</text>
</comment>
<reference evidence="1" key="1">
    <citation type="submission" date="2023-10" db="EMBL/GenBank/DDBJ databases">
        <authorList>
            <person name="Chen Y."/>
            <person name="Shah S."/>
            <person name="Dougan E. K."/>
            <person name="Thang M."/>
            <person name="Chan C."/>
        </authorList>
    </citation>
    <scope>NUCLEOTIDE SEQUENCE [LARGE SCALE GENOMIC DNA]</scope>
</reference>
<proteinExistence type="predicted"/>